<accession>A0ABP0VEH9</accession>
<evidence type="ECO:0000313" key="1">
    <source>
        <dbReference type="EMBL" id="CAK9252860.1"/>
    </source>
</evidence>
<reference evidence="1" key="1">
    <citation type="submission" date="2024-02" db="EMBL/GenBank/DDBJ databases">
        <authorList>
            <consortium name="ELIXIR-Norway"/>
            <consortium name="Elixir Norway"/>
        </authorList>
    </citation>
    <scope>NUCLEOTIDE SEQUENCE</scope>
</reference>
<dbReference type="Pfam" id="PF11925">
    <property type="entry name" value="DUF3443"/>
    <property type="match status" value="1"/>
</dbReference>
<evidence type="ECO:0000313" key="2">
    <source>
        <dbReference type="Proteomes" id="UP001497444"/>
    </source>
</evidence>
<protein>
    <recommendedName>
        <fullName evidence="3">Peptidase A1 domain-containing protein</fullName>
    </recommendedName>
</protein>
<comment type="caution">
    <text evidence="1">The sequence shown here is derived from an EMBL/GenBank/DDBJ whole genome shotgun (WGS) entry which is preliminary data.</text>
</comment>
<dbReference type="Proteomes" id="UP001497444">
    <property type="component" value="Unassembled WGS sequence"/>
</dbReference>
<evidence type="ECO:0008006" key="3">
    <source>
        <dbReference type="Google" id="ProtNLM"/>
    </source>
</evidence>
<dbReference type="InterPro" id="IPR021847">
    <property type="entry name" value="DUF3443"/>
</dbReference>
<gene>
    <name evidence="1" type="ORF">CSSPJE1EN1_LOCUS28238</name>
</gene>
<dbReference type="EMBL" id="CAXAQS010000718">
    <property type="protein sequence ID" value="CAK9252860.1"/>
    <property type="molecule type" value="Genomic_DNA"/>
</dbReference>
<proteinExistence type="predicted"/>
<name>A0ABP0VEH9_9BRYO</name>
<keyword evidence="2" id="KW-1185">Reference proteome</keyword>
<organism evidence="1 2">
    <name type="scientific">Sphagnum jensenii</name>
    <dbReference type="NCBI Taxonomy" id="128206"/>
    <lineage>
        <taxon>Eukaryota</taxon>
        <taxon>Viridiplantae</taxon>
        <taxon>Streptophyta</taxon>
        <taxon>Embryophyta</taxon>
        <taxon>Bryophyta</taxon>
        <taxon>Sphagnophytina</taxon>
        <taxon>Sphagnopsida</taxon>
        <taxon>Sphagnales</taxon>
        <taxon>Sphagnaceae</taxon>
        <taxon>Sphagnum</taxon>
    </lineage>
</organism>
<sequence length="298" mass="31448">MLWQNAQSLGRGTDWGPIKRGDVILGSQTATNIPLQLIDNKFSTMPETCAKRCPDPDPCTSGFNGILGVGLFILDCGNICSDSDDATINPGVYFACDSSGCYNEFQGGALKVSSDNQVTNPVSAFSGGFNNGITITLPSIVESGAASVTTGSLGLGIHSANSVEVYQADENGLIDKKSEDFITEFGNAEFGEASEKSLSFIDSGSNGIYFPSPSLPICSKTNSFYCVDTPLDLVAALLGFNDGTAEATSFQVADAAKLFESGNTAFNNLCGPSSGDFDWGLPFFLVKLFMWESKVNLL</sequence>